<protein>
    <submittedName>
        <fullName evidence="1">Uncharacterized protein</fullName>
    </submittedName>
</protein>
<evidence type="ECO:0000313" key="1">
    <source>
        <dbReference type="EMBL" id="MBR0551068.1"/>
    </source>
</evidence>
<evidence type="ECO:0000313" key="2">
    <source>
        <dbReference type="Proteomes" id="UP000676996"/>
    </source>
</evidence>
<name>A0A8T4I7V0_9SPHN</name>
<dbReference type="EMBL" id="JAGRQC010000001">
    <property type="protein sequence ID" value="MBR0551068.1"/>
    <property type="molecule type" value="Genomic_DNA"/>
</dbReference>
<organism evidence="1 2">
    <name type="scientific">Stakelama marina</name>
    <dbReference type="NCBI Taxonomy" id="2826939"/>
    <lineage>
        <taxon>Bacteria</taxon>
        <taxon>Pseudomonadati</taxon>
        <taxon>Pseudomonadota</taxon>
        <taxon>Alphaproteobacteria</taxon>
        <taxon>Sphingomonadales</taxon>
        <taxon>Sphingomonadaceae</taxon>
        <taxon>Stakelama</taxon>
    </lineage>
</organism>
<keyword evidence="2" id="KW-1185">Reference proteome</keyword>
<dbReference type="RefSeq" id="WP_284052360.1">
    <property type="nucleotide sequence ID" value="NZ_JAGRQC010000001.1"/>
</dbReference>
<gene>
    <name evidence="1" type="ORF">J7S20_00950</name>
</gene>
<accession>A0A8T4I7V0</accession>
<sequence>MYPTGPSRQPFVIVNHHFTAVRQMAAMDLPAKDRSDNRIFWSQTLLVLGVLALVSLMPPPRGPMLIISLRGQSADQMAGWAVHQRALPIDTGPIPGSLVVDGERNKLLGIAAEQGAIIITAAAAGCGRPTAW</sequence>
<reference evidence="1" key="1">
    <citation type="submission" date="2021-04" db="EMBL/GenBank/DDBJ databases">
        <title>Ouciella asimina sp. nov., isolated from the surface seawater in the hydrothermal field of Okinawa Trough.</title>
        <authorList>
            <person name="Shuang W."/>
        </authorList>
    </citation>
    <scope>NUCLEOTIDE SEQUENCE</scope>
    <source>
        <strain evidence="1">LXI357</strain>
    </source>
</reference>
<proteinExistence type="predicted"/>
<comment type="caution">
    <text evidence="1">The sequence shown here is derived from an EMBL/GenBank/DDBJ whole genome shotgun (WGS) entry which is preliminary data.</text>
</comment>
<dbReference type="AlphaFoldDB" id="A0A8T4I7V0"/>
<dbReference type="Proteomes" id="UP000676996">
    <property type="component" value="Unassembled WGS sequence"/>
</dbReference>